<feature type="transmembrane region" description="Helical" evidence="9">
    <location>
        <begin position="51"/>
        <end position="70"/>
    </location>
</feature>
<accession>A0A4Q0XWH5</accession>
<evidence type="ECO:0000256" key="5">
    <source>
        <dbReference type="ARBA" id="ARBA00022741"/>
    </source>
</evidence>
<keyword evidence="5" id="KW-0547">Nucleotide-binding</keyword>
<keyword evidence="9" id="KW-0812">Transmembrane</keyword>
<dbReference type="Proteomes" id="UP000290191">
    <property type="component" value="Unassembled WGS sequence"/>
</dbReference>
<dbReference type="NCBIfam" id="TIGR00229">
    <property type="entry name" value="sensory_box"/>
    <property type="match status" value="1"/>
</dbReference>
<sequence length="430" mass="50815">MFSFGKYFFNKNKIARRFSFSYVFTGFIGLLFLDKLVQIFFEHNDVSKNGIFTFGLLFIISTGILLYFMINHMQKVIRNIEKAYNDLKQKEKDRLAPYEFALDHSVDAIHWFTLEGKFTYVNEATCKLDGYTKEEFENMYLEDVDINFTRETSPLCMNDIRTIPNWRIESTHRRKDGTTYPVEVSGHAFIYNGKEYICAFARDMTQRIENRNKITKMNEELQKSVKEKEILLKEIHHRVKNNMEIISSLLNMQAYKSEDEKFKEQMKESRSKIHAMALVHEFLYLGKNLAYINVNEYIERLVDDIKELYISNNTQIEVDLSIDKMEFSINRCIQVGMLLHELCVNAFKYAFKSNRKNLLYLRMKIEDENIHVIIKDNGEELKDLDKLRKSDSIGMQLIESIVDFQLHGTIEFKNNSGLECSIIFPKKEVK</sequence>
<evidence type="ECO:0000256" key="4">
    <source>
        <dbReference type="ARBA" id="ARBA00022679"/>
    </source>
</evidence>
<keyword evidence="6 12" id="KW-0418">Kinase</keyword>
<dbReference type="PROSITE" id="PS50109">
    <property type="entry name" value="HIS_KIN"/>
    <property type="match status" value="1"/>
</dbReference>
<dbReference type="Pfam" id="PF13426">
    <property type="entry name" value="PAS_9"/>
    <property type="match status" value="1"/>
</dbReference>
<name>A0A4Q0XWH5_9BACT</name>
<dbReference type="InterPro" id="IPR000014">
    <property type="entry name" value="PAS"/>
</dbReference>
<protein>
    <recommendedName>
        <fullName evidence="2">histidine kinase</fullName>
        <ecNumber evidence="2">2.7.13.3</ecNumber>
    </recommendedName>
</protein>
<dbReference type="InterPro" id="IPR005467">
    <property type="entry name" value="His_kinase_dom"/>
</dbReference>
<proteinExistence type="predicted"/>
<dbReference type="SUPFAM" id="SSF55874">
    <property type="entry name" value="ATPase domain of HSP90 chaperone/DNA topoisomerase II/histidine kinase"/>
    <property type="match status" value="1"/>
</dbReference>
<keyword evidence="4" id="KW-0808">Transferase</keyword>
<organism evidence="12 13">
    <name type="scientific">Halarcobacter anaerophilus</name>
    <dbReference type="NCBI Taxonomy" id="877500"/>
    <lineage>
        <taxon>Bacteria</taxon>
        <taxon>Pseudomonadati</taxon>
        <taxon>Campylobacterota</taxon>
        <taxon>Epsilonproteobacteria</taxon>
        <taxon>Campylobacterales</taxon>
        <taxon>Arcobacteraceae</taxon>
        <taxon>Halarcobacter</taxon>
    </lineage>
</organism>
<dbReference type="EC" id="2.7.13.3" evidence="2"/>
<keyword evidence="8" id="KW-0175">Coiled coil</keyword>
<dbReference type="InterPro" id="IPR011495">
    <property type="entry name" value="Sig_transdc_His_kin_sub2_dim/P"/>
</dbReference>
<dbReference type="GO" id="GO:0004673">
    <property type="term" value="F:protein histidine kinase activity"/>
    <property type="evidence" value="ECO:0007669"/>
    <property type="project" value="UniProtKB-EC"/>
</dbReference>
<dbReference type="STRING" id="877500.GCA_000935065_00358"/>
<dbReference type="RefSeq" id="WP_129082669.1">
    <property type="nucleotide sequence ID" value="NZ_CP041070.1"/>
</dbReference>
<dbReference type="InterPro" id="IPR036890">
    <property type="entry name" value="HATPase_C_sf"/>
</dbReference>
<dbReference type="Gene3D" id="3.30.565.10">
    <property type="entry name" value="Histidine kinase-like ATPase, C-terminal domain"/>
    <property type="match status" value="1"/>
</dbReference>
<evidence type="ECO:0000256" key="3">
    <source>
        <dbReference type="ARBA" id="ARBA00022553"/>
    </source>
</evidence>
<evidence type="ECO:0000256" key="1">
    <source>
        <dbReference type="ARBA" id="ARBA00000085"/>
    </source>
</evidence>
<dbReference type="OrthoDB" id="5342108at2"/>
<comment type="catalytic activity">
    <reaction evidence="1">
        <text>ATP + protein L-histidine = ADP + protein N-phospho-L-histidine.</text>
        <dbReference type="EC" id="2.7.13.3"/>
    </reaction>
</comment>
<keyword evidence="3" id="KW-0597">Phosphoprotein</keyword>
<dbReference type="PANTHER" id="PTHR41523">
    <property type="entry name" value="TWO-COMPONENT SYSTEM SENSOR PROTEIN"/>
    <property type="match status" value="1"/>
</dbReference>
<comment type="caution">
    <text evidence="12">The sequence shown here is derived from an EMBL/GenBank/DDBJ whole genome shotgun (WGS) entry which is preliminary data.</text>
</comment>
<dbReference type="PROSITE" id="PS50112">
    <property type="entry name" value="PAS"/>
    <property type="match status" value="1"/>
</dbReference>
<dbReference type="CDD" id="cd00130">
    <property type="entry name" value="PAS"/>
    <property type="match status" value="1"/>
</dbReference>
<keyword evidence="9" id="KW-0472">Membrane</keyword>
<keyword evidence="13" id="KW-1185">Reference proteome</keyword>
<dbReference type="AlphaFoldDB" id="A0A4Q0XWH5"/>
<dbReference type="PANTHER" id="PTHR41523:SF8">
    <property type="entry name" value="ETHYLENE RESPONSE SENSOR PROTEIN"/>
    <property type="match status" value="1"/>
</dbReference>
<reference evidence="12 13" key="1">
    <citation type="submission" date="2017-10" db="EMBL/GenBank/DDBJ databases">
        <title>Genomics of the genus Arcobacter.</title>
        <authorList>
            <person name="Perez-Cataluna A."/>
            <person name="Figueras M.J."/>
        </authorList>
    </citation>
    <scope>NUCLEOTIDE SEQUENCE [LARGE SCALE GENOMIC DNA]</scope>
    <source>
        <strain evidence="12 13">DSM 24636</strain>
    </source>
</reference>
<keyword evidence="9" id="KW-1133">Transmembrane helix</keyword>
<dbReference type="Pfam" id="PF07568">
    <property type="entry name" value="HisKA_2"/>
    <property type="match status" value="1"/>
</dbReference>
<gene>
    <name evidence="12" type="ORF">CRV06_12005</name>
</gene>
<feature type="domain" description="Histidine kinase" evidence="10">
    <location>
        <begin position="234"/>
        <end position="428"/>
    </location>
</feature>
<keyword evidence="7" id="KW-0067">ATP-binding</keyword>
<evidence type="ECO:0000256" key="8">
    <source>
        <dbReference type="SAM" id="Coils"/>
    </source>
</evidence>
<feature type="coiled-coil region" evidence="8">
    <location>
        <begin position="214"/>
        <end position="272"/>
    </location>
</feature>
<evidence type="ECO:0000256" key="9">
    <source>
        <dbReference type="SAM" id="Phobius"/>
    </source>
</evidence>
<evidence type="ECO:0000256" key="2">
    <source>
        <dbReference type="ARBA" id="ARBA00012438"/>
    </source>
</evidence>
<evidence type="ECO:0000256" key="7">
    <source>
        <dbReference type="ARBA" id="ARBA00022840"/>
    </source>
</evidence>
<dbReference type="SUPFAM" id="SSF55785">
    <property type="entry name" value="PYP-like sensor domain (PAS domain)"/>
    <property type="match status" value="1"/>
</dbReference>
<feature type="domain" description="PAS" evidence="11">
    <location>
        <begin position="94"/>
        <end position="136"/>
    </location>
</feature>
<dbReference type="Gene3D" id="3.30.450.20">
    <property type="entry name" value="PAS domain"/>
    <property type="match status" value="1"/>
</dbReference>
<feature type="transmembrane region" description="Helical" evidence="9">
    <location>
        <begin position="20"/>
        <end position="39"/>
    </location>
</feature>
<evidence type="ECO:0000259" key="10">
    <source>
        <dbReference type="PROSITE" id="PS50109"/>
    </source>
</evidence>
<evidence type="ECO:0000313" key="12">
    <source>
        <dbReference type="EMBL" id="RXJ61897.1"/>
    </source>
</evidence>
<evidence type="ECO:0000259" key="11">
    <source>
        <dbReference type="PROSITE" id="PS50112"/>
    </source>
</evidence>
<evidence type="ECO:0000256" key="6">
    <source>
        <dbReference type="ARBA" id="ARBA00022777"/>
    </source>
</evidence>
<dbReference type="EMBL" id="PDKO01000011">
    <property type="protein sequence ID" value="RXJ61897.1"/>
    <property type="molecule type" value="Genomic_DNA"/>
</dbReference>
<dbReference type="GO" id="GO:0005524">
    <property type="term" value="F:ATP binding"/>
    <property type="evidence" value="ECO:0007669"/>
    <property type="project" value="UniProtKB-KW"/>
</dbReference>
<dbReference type="InterPro" id="IPR035965">
    <property type="entry name" value="PAS-like_dom_sf"/>
</dbReference>
<evidence type="ECO:0000313" key="13">
    <source>
        <dbReference type="Proteomes" id="UP000290191"/>
    </source>
</evidence>